<dbReference type="AlphaFoldDB" id="A0ABD0J530"/>
<accession>A0ABD0J530</accession>
<reference evidence="1 2" key="1">
    <citation type="journal article" date="2023" name="Sci. Data">
        <title>Genome assembly of the Korean intertidal mud-creeper Batillaria attramentaria.</title>
        <authorList>
            <person name="Patra A.K."/>
            <person name="Ho P.T."/>
            <person name="Jun S."/>
            <person name="Lee S.J."/>
            <person name="Kim Y."/>
            <person name="Won Y.J."/>
        </authorList>
    </citation>
    <scope>NUCLEOTIDE SEQUENCE [LARGE SCALE GENOMIC DNA]</scope>
    <source>
        <strain evidence="1">Wonlab-2016</strain>
    </source>
</reference>
<sequence length="121" mass="13408">RSGRLGSNFDRVGSNCRRAEVKEMAEAAMTCVTKLLASCDGRRAARRTCELRHCTCGKASVTEPIGKLGQALTPRSQKSSGKRNEMMLWAWAQWVTEAGSPREVLRTRQHEIFHCGSTKGL</sequence>
<comment type="caution">
    <text evidence="1">The sequence shown here is derived from an EMBL/GenBank/DDBJ whole genome shotgun (WGS) entry which is preliminary data.</text>
</comment>
<feature type="non-terminal residue" evidence="1">
    <location>
        <position position="1"/>
    </location>
</feature>
<organism evidence="1 2">
    <name type="scientific">Batillaria attramentaria</name>
    <dbReference type="NCBI Taxonomy" id="370345"/>
    <lineage>
        <taxon>Eukaryota</taxon>
        <taxon>Metazoa</taxon>
        <taxon>Spiralia</taxon>
        <taxon>Lophotrochozoa</taxon>
        <taxon>Mollusca</taxon>
        <taxon>Gastropoda</taxon>
        <taxon>Caenogastropoda</taxon>
        <taxon>Sorbeoconcha</taxon>
        <taxon>Cerithioidea</taxon>
        <taxon>Batillariidae</taxon>
        <taxon>Batillaria</taxon>
    </lineage>
</organism>
<protein>
    <submittedName>
        <fullName evidence="1">Uncharacterized protein</fullName>
    </submittedName>
</protein>
<proteinExistence type="predicted"/>
<dbReference type="Proteomes" id="UP001519460">
    <property type="component" value="Unassembled WGS sequence"/>
</dbReference>
<dbReference type="EMBL" id="JACVVK020000639">
    <property type="protein sequence ID" value="KAK7461234.1"/>
    <property type="molecule type" value="Genomic_DNA"/>
</dbReference>
<feature type="non-terminal residue" evidence="1">
    <location>
        <position position="121"/>
    </location>
</feature>
<evidence type="ECO:0000313" key="2">
    <source>
        <dbReference type="Proteomes" id="UP001519460"/>
    </source>
</evidence>
<evidence type="ECO:0000313" key="1">
    <source>
        <dbReference type="EMBL" id="KAK7461234.1"/>
    </source>
</evidence>
<keyword evidence="2" id="KW-1185">Reference proteome</keyword>
<gene>
    <name evidence="1" type="ORF">BaRGS_00038736</name>
</gene>
<name>A0ABD0J530_9CAEN</name>